<dbReference type="KEGG" id="samb:SAM23877_6141"/>
<protein>
    <submittedName>
        <fullName evidence="2">Uncharacterized protein</fullName>
    </submittedName>
</protein>
<dbReference type="InterPro" id="IPR043991">
    <property type="entry name" value="Gp3-like"/>
</dbReference>
<feature type="compositionally biased region" description="Basic and acidic residues" evidence="1">
    <location>
        <begin position="15"/>
        <end position="25"/>
    </location>
</feature>
<dbReference type="EMBL" id="CP012382">
    <property type="protein sequence ID" value="AKZ59186.1"/>
    <property type="molecule type" value="Genomic_DNA"/>
</dbReference>
<name>A0A0K2B215_STRA7</name>
<feature type="region of interest" description="Disordered" evidence="1">
    <location>
        <begin position="1"/>
        <end position="25"/>
    </location>
</feature>
<organism evidence="2 3">
    <name type="scientific">Streptomyces ambofaciens (strain ATCC 23877 / 3486 / DSM 40053 / JCM 4204 / NBRC 12836 / NRRL B-2516)</name>
    <dbReference type="NCBI Taxonomy" id="278992"/>
    <lineage>
        <taxon>Bacteria</taxon>
        <taxon>Bacillati</taxon>
        <taxon>Actinomycetota</taxon>
        <taxon>Actinomycetes</taxon>
        <taxon>Kitasatosporales</taxon>
        <taxon>Streptomycetaceae</taxon>
        <taxon>Streptomyces</taxon>
    </lineage>
</organism>
<dbReference type="Proteomes" id="UP000061018">
    <property type="component" value="Chromosome"/>
</dbReference>
<evidence type="ECO:0000313" key="2">
    <source>
        <dbReference type="EMBL" id="AKZ59186.1"/>
    </source>
</evidence>
<reference evidence="3" key="1">
    <citation type="journal article" date="2015" name="J. Biotechnol.">
        <title>Complete genome sequence of Streptomyces ambofaciens ATCC 23877, the spiramycin producer.</title>
        <authorList>
            <person name="Thibessard A."/>
            <person name="Haas D."/>
            <person name="Gerbaud C."/>
            <person name="Aigle B."/>
            <person name="Lautru S."/>
            <person name="Pernodet J.L."/>
            <person name="Leblond P."/>
        </authorList>
    </citation>
    <scope>NUCLEOTIDE SEQUENCE [LARGE SCALE GENOMIC DNA]</scope>
    <source>
        <strain evidence="3">ATCC 23877 / 3486 / DSM 40053 / JCM 4204 / NBRC 12836 / NRRL B-2516</strain>
    </source>
</reference>
<sequence>MANNLANIWDADPDAAPKERPSFSDDIAGRFRSGRLVKTGRTETPESLNEWRVTTGDPSVAAKVAEILGGKPESWETDREDNLEILTDAKTVQIIIEPDGVDASFKQFVPGAGMTHHCDGFKYLSPDEDKGQPCGCPSYIAERKTAADKLRGPKPSVDVTFRMADAPDLGKFRFNSGSWKLVEALGPLFADLDKHGNAGDEENGVDGVPTRASLTIENVTYVPKKGPRAGQTVSYNKPVIKIFGPVAAEVAEDEGLSQAA</sequence>
<dbReference type="AlphaFoldDB" id="A0A0K2B215"/>
<proteinExistence type="predicted"/>
<dbReference type="Pfam" id="PF18897">
    <property type="entry name" value="Gp3-like"/>
    <property type="match status" value="1"/>
</dbReference>
<accession>A0A0K2B215</accession>
<evidence type="ECO:0000313" key="3">
    <source>
        <dbReference type="Proteomes" id="UP000061018"/>
    </source>
</evidence>
<gene>
    <name evidence="2" type="ORF">SAM23877_6141</name>
</gene>
<dbReference type="RefSeq" id="WP_053139473.1">
    <property type="nucleotide sequence ID" value="NZ_CP012382.1"/>
</dbReference>
<evidence type="ECO:0000256" key="1">
    <source>
        <dbReference type="SAM" id="MobiDB-lite"/>
    </source>
</evidence>